<dbReference type="GO" id="GO:0051539">
    <property type="term" value="F:4 iron, 4 sulfur cluster binding"/>
    <property type="evidence" value="ECO:0007669"/>
    <property type="project" value="UniProtKB-KW"/>
</dbReference>
<dbReference type="Proteomes" id="UP000078263">
    <property type="component" value="Chromosome"/>
</dbReference>
<keyword evidence="6" id="KW-0411">Iron-sulfur</keyword>
<name>A0A192D3J8_9SPHN</name>
<evidence type="ECO:0000259" key="7">
    <source>
        <dbReference type="Pfam" id="PF01077"/>
    </source>
</evidence>
<gene>
    <name evidence="9" type="ORF">A9D12_09005</name>
</gene>
<dbReference type="InterPro" id="IPR051329">
    <property type="entry name" value="NIR_SIR_4Fe-4S"/>
</dbReference>
<dbReference type="SUPFAM" id="SSF56014">
    <property type="entry name" value="Nitrite and sulphite reductase 4Fe-4S domain-like"/>
    <property type="match status" value="2"/>
</dbReference>
<sequence>MYRYDQYDQAMVDARVAEFRDQARRRLEGKLTEDQFKPLRLMNGLYLQLHAYMLRVAIPYGTLDARQMEMLADIADKYDRGYGHFTTRQNIQYNWIKLEDTADALADLATVEMHAIQTSGNCIRNISSDHFAGAAADEVIDPRPYAELMRQWSSFHPEFTYLPRKFKIAVIASEKDRAAMRLHDIGVRIISRDGEIGAQFYAGGGMGRTPMIAPLIRDFVPIDQFITYAEACLRVYNRYGRRDNKYKARIKILVHELGAAEYIAQVEEEFAHMLSVGVEPPAEELARIAEYFAPPAFVDGPKTIDRSNPDFALWVDRNTHRHKHDAYVSAVISLKPAGGIPGDATSEQMRVVARLAREYSFDELRVMHTQNLLLPHVRIADLAAVYAALEAAGLAAPNMDTIEDIIACPGLDYCSLANARSIPLAQRISERFAQTGRTEQVGELKLKISGCINACGHHHAGHIGILGVDKKGVENYQLSLGGSEAEDVSLAKITGPGFDEDGVIAAVEKVTDVYLAKREQGERFLDTYRRIGMEPFKEALYA</sequence>
<dbReference type="Pfam" id="PF03460">
    <property type="entry name" value="NIR_SIR_ferr"/>
    <property type="match status" value="2"/>
</dbReference>
<accession>A0A192D3J8</accession>
<feature type="domain" description="Nitrite/Sulfite reductase ferredoxin-like" evidence="8">
    <location>
        <begin position="340"/>
        <end position="392"/>
    </location>
</feature>
<dbReference type="GO" id="GO:0016491">
    <property type="term" value="F:oxidoreductase activity"/>
    <property type="evidence" value="ECO:0007669"/>
    <property type="project" value="UniProtKB-KW"/>
</dbReference>
<evidence type="ECO:0000256" key="4">
    <source>
        <dbReference type="ARBA" id="ARBA00023002"/>
    </source>
</evidence>
<dbReference type="KEGG" id="pns:A9D12_09005"/>
<keyword evidence="3" id="KW-0479">Metal-binding</keyword>
<feature type="domain" description="Nitrite/sulphite reductase 4Fe-4S" evidence="7">
    <location>
        <begin position="399"/>
        <end position="540"/>
    </location>
</feature>
<dbReference type="GO" id="GO:0046872">
    <property type="term" value="F:metal ion binding"/>
    <property type="evidence" value="ECO:0007669"/>
    <property type="project" value="UniProtKB-KW"/>
</dbReference>
<dbReference type="Gene3D" id="3.90.480.20">
    <property type="match status" value="1"/>
</dbReference>
<organism evidence="9 10">
    <name type="scientific">Erythrobacter neustonensis</name>
    <dbReference type="NCBI Taxonomy" id="1112"/>
    <lineage>
        <taxon>Bacteria</taxon>
        <taxon>Pseudomonadati</taxon>
        <taxon>Pseudomonadota</taxon>
        <taxon>Alphaproteobacteria</taxon>
        <taxon>Sphingomonadales</taxon>
        <taxon>Erythrobacteraceae</taxon>
        <taxon>Erythrobacter/Porphyrobacter group</taxon>
        <taxon>Erythrobacter</taxon>
    </lineage>
</organism>
<dbReference type="Gene3D" id="3.30.413.10">
    <property type="entry name" value="Sulfite Reductase Hemoprotein, domain 1"/>
    <property type="match status" value="2"/>
</dbReference>
<dbReference type="InterPro" id="IPR006067">
    <property type="entry name" value="NO2/SO3_Rdtase_4Fe4S_dom"/>
</dbReference>
<dbReference type="PANTHER" id="PTHR32439:SF9">
    <property type="entry name" value="BLR3264 PROTEIN"/>
    <property type="match status" value="1"/>
</dbReference>
<dbReference type="SUPFAM" id="SSF55124">
    <property type="entry name" value="Nitrite/Sulfite reductase N-terminal domain-like"/>
    <property type="match status" value="2"/>
</dbReference>
<dbReference type="InterPro" id="IPR045854">
    <property type="entry name" value="NO2/SO3_Rdtase_4Fe4S_sf"/>
</dbReference>
<dbReference type="EMBL" id="CP016033">
    <property type="protein sequence ID" value="ANK13063.1"/>
    <property type="molecule type" value="Genomic_DNA"/>
</dbReference>
<evidence type="ECO:0000256" key="1">
    <source>
        <dbReference type="ARBA" id="ARBA00022485"/>
    </source>
</evidence>
<dbReference type="RefSeq" id="WP_068351029.1">
    <property type="nucleotide sequence ID" value="NZ_CP016033.1"/>
</dbReference>
<protein>
    <submittedName>
        <fullName evidence="9">Sulfite reductase</fullName>
    </submittedName>
</protein>
<dbReference type="InterPro" id="IPR005117">
    <property type="entry name" value="NiRdtase/SiRdtase_haem-b_fer"/>
</dbReference>
<feature type="domain" description="Nitrite/Sulfite reductase ferredoxin-like" evidence="8">
    <location>
        <begin position="52"/>
        <end position="109"/>
    </location>
</feature>
<keyword evidence="1" id="KW-0004">4Fe-4S</keyword>
<evidence type="ECO:0000313" key="9">
    <source>
        <dbReference type="EMBL" id="ANK13063.1"/>
    </source>
</evidence>
<proteinExistence type="predicted"/>
<reference evidence="9 10" key="1">
    <citation type="submission" date="2016-05" db="EMBL/GenBank/DDBJ databases">
        <title>Compelete Genome Sequence of Bacteriochlorophyll-Synthesizing Bacterium Porphyrobacter neustonensis DSM 9434.</title>
        <authorList>
            <person name="Shi X.-L."/>
            <person name="Wu Y.-H."/>
            <person name="Cheng H."/>
            <person name="Xu L."/>
            <person name="Zhang X.-Q."/>
            <person name="Wang C.-S."/>
            <person name="Xu X.-W."/>
        </authorList>
    </citation>
    <scope>NUCLEOTIDE SEQUENCE [LARGE SCALE GENOMIC DNA]</scope>
    <source>
        <strain evidence="9 10">DSM 9434</strain>
    </source>
</reference>
<dbReference type="OrthoDB" id="9803707at2"/>
<keyword evidence="4" id="KW-0560">Oxidoreductase</keyword>
<keyword evidence="2" id="KW-0349">Heme</keyword>
<evidence type="ECO:0000256" key="6">
    <source>
        <dbReference type="ARBA" id="ARBA00023014"/>
    </source>
</evidence>
<dbReference type="Pfam" id="PF01077">
    <property type="entry name" value="NIR_SIR"/>
    <property type="match status" value="2"/>
</dbReference>
<keyword evidence="5" id="KW-0408">Iron</keyword>
<evidence type="ECO:0000256" key="2">
    <source>
        <dbReference type="ARBA" id="ARBA00022617"/>
    </source>
</evidence>
<dbReference type="Gene3D" id="3.90.480.10">
    <property type="entry name" value="Sulfite Reductase Hemoprotein,Domain 2"/>
    <property type="match status" value="1"/>
</dbReference>
<keyword evidence="10" id="KW-1185">Reference proteome</keyword>
<feature type="domain" description="Nitrite/sulphite reductase 4Fe-4S" evidence="7">
    <location>
        <begin position="119"/>
        <end position="272"/>
    </location>
</feature>
<evidence type="ECO:0000256" key="5">
    <source>
        <dbReference type="ARBA" id="ARBA00023004"/>
    </source>
</evidence>
<dbReference type="PANTHER" id="PTHR32439">
    <property type="entry name" value="FERREDOXIN--NITRITE REDUCTASE, CHLOROPLASTIC"/>
    <property type="match status" value="1"/>
</dbReference>
<evidence type="ECO:0000259" key="8">
    <source>
        <dbReference type="Pfam" id="PF03460"/>
    </source>
</evidence>
<evidence type="ECO:0000256" key="3">
    <source>
        <dbReference type="ARBA" id="ARBA00022723"/>
    </source>
</evidence>
<dbReference type="InterPro" id="IPR036136">
    <property type="entry name" value="Nit/Sulf_reduc_fer-like_dom_sf"/>
</dbReference>
<dbReference type="STRING" id="1112.A9D12_09005"/>
<dbReference type="AlphaFoldDB" id="A0A192D3J8"/>
<dbReference type="GO" id="GO:0020037">
    <property type="term" value="F:heme binding"/>
    <property type="evidence" value="ECO:0007669"/>
    <property type="project" value="InterPro"/>
</dbReference>
<evidence type="ECO:0000313" key="10">
    <source>
        <dbReference type="Proteomes" id="UP000078263"/>
    </source>
</evidence>